<dbReference type="GeneID" id="37042080"/>
<name>A0A316YHQ5_9BASI</name>
<feature type="compositionally biased region" description="Basic and acidic residues" evidence="1">
    <location>
        <begin position="167"/>
        <end position="177"/>
    </location>
</feature>
<protein>
    <submittedName>
        <fullName evidence="2">Uncharacterized protein</fullName>
    </submittedName>
</protein>
<reference evidence="2 3" key="1">
    <citation type="journal article" date="2018" name="Mol. Biol. Evol.">
        <title>Broad Genomic Sampling Reveals a Smut Pathogenic Ancestry of the Fungal Clade Ustilaginomycotina.</title>
        <authorList>
            <person name="Kijpornyongpan T."/>
            <person name="Mondo S.J."/>
            <person name="Barry K."/>
            <person name="Sandor L."/>
            <person name="Lee J."/>
            <person name="Lipzen A."/>
            <person name="Pangilinan J."/>
            <person name="LaButti K."/>
            <person name="Hainaut M."/>
            <person name="Henrissat B."/>
            <person name="Grigoriev I.V."/>
            <person name="Spatafora J.W."/>
            <person name="Aime M.C."/>
        </authorList>
    </citation>
    <scope>NUCLEOTIDE SEQUENCE [LARGE SCALE GENOMIC DNA]</scope>
    <source>
        <strain evidence="2 3">MCA 4198</strain>
    </source>
</reference>
<organism evidence="2 3">
    <name type="scientific">Acaromyces ingoldii</name>
    <dbReference type="NCBI Taxonomy" id="215250"/>
    <lineage>
        <taxon>Eukaryota</taxon>
        <taxon>Fungi</taxon>
        <taxon>Dikarya</taxon>
        <taxon>Basidiomycota</taxon>
        <taxon>Ustilaginomycotina</taxon>
        <taxon>Exobasidiomycetes</taxon>
        <taxon>Exobasidiales</taxon>
        <taxon>Cryptobasidiaceae</taxon>
        <taxon>Acaromyces</taxon>
    </lineage>
</organism>
<feature type="region of interest" description="Disordered" evidence="1">
    <location>
        <begin position="159"/>
        <end position="207"/>
    </location>
</feature>
<keyword evidence="3" id="KW-1185">Reference proteome</keyword>
<dbReference type="InParanoid" id="A0A316YHQ5"/>
<dbReference type="RefSeq" id="XP_025374443.1">
    <property type="nucleotide sequence ID" value="XM_025520164.1"/>
</dbReference>
<sequence length="300" mass="34607">MMPFLWGMWGNRMTYGSSTCYCSSTQPIPVPNQDLFVITERALFPMAMNTGGGAKQDCLNQASFPHWNDPPAPEPCGNQWSLPHWNDPSEAEPNENQRWLPRPNDPPESEPHDNQWSLPHPNDPPQAEILENQWLLPHWNDPPGYGPHSSFPQQAHVLDASQQHAAQHSEKHSRQDSSFDMPGYCEDESQSTVHDAPELQSQETSRRRPYFLTNDEWLQLSKADSDLLDMKVSELHNPELLSRRAKLIKKIREERKRSGIHLASIRLRSEKAMQKELKQRAQREKKIIINDLDGRRDIAY</sequence>
<proteinExistence type="predicted"/>
<dbReference type="EMBL" id="KZ819641">
    <property type="protein sequence ID" value="PWN87245.1"/>
    <property type="molecule type" value="Genomic_DNA"/>
</dbReference>
<evidence type="ECO:0000313" key="2">
    <source>
        <dbReference type="EMBL" id="PWN87245.1"/>
    </source>
</evidence>
<evidence type="ECO:0000256" key="1">
    <source>
        <dbReference type="SAM" id="MobiDB-lite"/>
    </source>
</evidence>
<gene>
    <name evidence="2" type="ORF">FA10DRAFT_262979</name>
</gene>
<dbReference type="Proteomes" id="UP000245768">
    <property type="component" value="Unassembled WGS sequence"/>
</dbReference>
<dbReference type="AlphaFoldDB" id="A0A316YHQ5"/>
<feature type="region of interest" description="Disordered" evidence="1">
    <location>
        <begin position="62"/>
        <end position="126"/>
    </location>
</feature>
<accession>A0A316YHQ5</accession>
<evidence type="ECO:0000313" key="3">
    <source>
        <dbReference type="Proteomes" id="UP000245768"/>
    </source>
</evidence>